<keyword evidence="2" id="KW-1185">Reference proteome</keyword>
<accession>A0A6A5ZS16</accession>
<evidence type="ECO:0000313" key="1">
    <source>
        <dbReference type="EMBL" id="KAF2122512.1"/>
    </source>
</evidence>
<name>A0A6A5ZS16_9PLEO</name>
<reference evidence="1" key="1">
    <citation type="journal article" date="2020" name="Stud. Mycol.">
        <title>101 Dothideomycetes genomes: a test case for predicting lifestyles and emergence of pathogens.</title>
        <authorList>
            <person name="Haridas S."/>
            <person name="Albert R."/>
            <person name="Binder M."/>
            <person name="Bloem J."/>
            <person name="Labutti K."/>
            <person name="Salamov A."/>
            <person name="Andreopoulos B."/>
            <person name="Baker S."/>
            <person name="Barry K."/>
            <person name="Bills G."/>
            <person name="Bluhm B."/>
            <person name="Cannon C."/>
            <person name="Castanera R."/>
            <person name="Culley D."/>
            <person name="Daum C."/>
            <person name="Ezra D."/>
            <person name="Gonzalez J."/>
            <person name="Henrissat B."/>
            <person name="Kuo A."/>
            <person name="Liang C."/>
            <person name="Lipzen A."/>
            <person name="Lutzoni F."/>
            <person name="Magnuson J."/>
            <person name="Mondo S."/>
            <person name="Nolan M."/>
            <person name="Ohm R."/>
            <person name="Pangilinan J."/>
            <person name="Park H.-J."/>
            <person name="Ramirez L."/>
            <person name="Alfaro M."/>
            <person name="Sun H."/>
            <person name="Tritt A."/>
            <person name="Yoshinaga Y."/>
            <person name="Zwiers L.-H."/>
            <person name="Turgeon B."/>
            <person name="Goodwin S."/>
            <person name="Spatafora J."/>
            <person name="Crous P."/>
            <person name="Grigoriev I."/>
        </authorList>
    </citation>
    <scope>NUCLEOTIDE SEQUENCE</scope>
    <source>
        <strain evidence="1">CBS 627.86</strain>
    </source>
</reference>
<dbReference type="EMBL" id="ML977310">
    <property type="protein sequence ID" value="KAF2122512.1"/>
    <property type="molecule type" value="Genomic_DNA"/>
</dbReference>
<dbReference type="Proteomes" id="UP000799770">
    <property type="component" value="Unassembled WGS sequence"/>
</dbReference>
<dbReference type="AlphaFoldDB" id="A0A6A5ZS16"/>
<organism evidence="1 2">
    <name type="scientific">Lophiotrema nucula</name>
    <dbReference type="NCBI Taxonomy" id="690887"/>
    <lineage>
        <taxon>Eukaryota</taxon>
        <taxon>Fungi</taxon>
        <taxon>Dikarya</taxon>
        <taxon>Ascomycota</taxon>
        <taxon>Pezizomycotina</taxon>
        <taxon>Dothideomycetes</taxon>
        <taxon>Pleosporomycetidae</taxon>
        <taxon>Pleosporales</taxon>
        <taxon>Lophiotremataceae</taxon>
        <taxon>Lophiotrema</taxon>
    </lineage>
</organism>
<gene>
    <name evidence="1" type="ORF">BDV96DRAFT_560922</name>
</gene>
<protein>
    <submittedName>
        <fullName evidence="1">Uncharacterized protein</fullName>
    </submittedName>
</protein>
<dbReference type="OrthoDB" id="3914127at2759"/>
<proteinExistence type="predicted"/>
<evidence type="ECO:0000313" key="2">
    <source>
        <dbReference type="Proteomes" id="UP000799770"/>
    </source>
</evidence>
<sequence>MDALVFATCDVTPEHWAEFAQANRVPDRPPDEPPIVPYILVPSRSPTDLENRTEHIDQTVKTDLASATWSEIKGLFIELASPNLKNVNKAFFLVLDNQSLEDHKAVVMEIGSEWRRADGEEYWPLPNDDMTGVQKFTVWTRHRVPYQKVWDVTTAIMGLAPEIDTYVEEVKKEVAPETS</sequence>